<keyword evidence="2" id="KW-0732">Signal</keyword>
<feature type="signal peptide" evidence="2">
    <location>
        <begin position="1"/>
        <end position="36"/>
    </location>
</feature>
<feature type="chain" id="PRO_5008297356" evidence="2">
    <location>
        <begin position="37"/>
        <end position="105"/>
    </location>
</feature>
<dbReference type="EMBL" id="LZSO01000017">
    <property type="protein sequence ID" value="OBB30631.1"/>
    <property type="molecule type" value="Genomic_DNA"/>
</dbReference>
<gene>
    <name evidence="3" type="ORF">A5792_17880</name>
</gene>
<feature type="region of interest" description="Disordered" evidence="1">
    <location>
        <begin position="86"/>
        <end position="105"/>
    </location>
</feature>
<dbReference type="Proteomes" id="UP000093902">
    <property type="component" value="Unassembled WGS sequence"/>
</dbReference>
<evidence type="ECO:0000256" key="2">
    <source>
        <dbReference type="SAM" id="SignalP"/>
    </source>
</evidence>
<evidence type="ECO:0000313" key="4">
    <source>
        <dbReference type="Proteomes" id="UP000093902"/>
    </source>
</evidence>
<protein>
    <submittedName>
        <fullName evidence="3">Uncharacterized protein</fullName>
    </submittedName>
</protein>
<evidence type="ECO:0000313" key="3">
    <source>
        <dbReference type="EMBL" id="OBB30631.1"/>
    </source>
</evidence>
<proteinExistence type="predicted"/>
<dbReference type="STRING" id="43304.GCA_001403655_04827"/>
<comment type="caution">
    <text evidence="3">The sequence shown here is derived from an EMBL/GenBank/DDBJ whole genome shotgun (WGS) entry which is preliminary data.</text>
</comment>
<accession>A0A1A0R844</accession>
<dbReference type="OrthoDB" id="4640945at2"/>
<evidence type="ECO:0000256" key="1">
    <source>
        <dbReference type="SAM" id="MobiDB-lite"/>
    </source>
</evidence>
<name>A0A1A0R844_MYCPR</name>
<organism evidence="3 4">
    <name type="scientific">Mycolicibacterium peregrinum</name>
    <name type="common">Mycobacterium peregrinum</name>
    <dbReference type="NCBI Taxonomy" id="43304"/>
    <lineage>
        <taxon>Bacteria</taxon>
        <taxon>Bacillati</taxon>
        <taxon>Actinomycetota</taxon>
        <taxon>Actinomycetes</taxon>
        <taxon>Mycobacteriales</taxon>
        <taxon>Mycobacteriaceae</taxon>
        <taxon>Mycolicibacterium</taxon>
    </lineage>
</organism>
<dbReference type="RefSeq" id="WP_064931925.1">
    <property type="nucleotide sequence ID" value="NZ_LZSO01000017.1"/>
</dbReference>
<dbReference type="AlphaFoldDB" id="A0A1A0R844"/>
<sequence>MAAEGTKPKWVKLMAGMAVVAAASAGLVGAAGVATADPVVSVNGEQVDTPTPVTIPWPGGAWAGKDLSEGWPGGAWAGHDWSKGYPGGGYANGKGGGAWSHSDDE</sequence>
<reference evidence="4" key="1">
    <citation type="submission" date="2016-06" db="EMBL/GenBank/DDBJ databases">
        <authorList>
            <person name="Sutton G."/>
            <person name="Brinkac L."/>
            <person name="Sanka R."/>
            <person name="Adams M."/>
            <person name="Lau E."/>
            <person name="Mehaffy C."/>
            <person name="Tameris M."/>
            <person name="Hatherill M."/>
            <person name="Hanekom W."/>
            <person name="Mahomed H."/>
            <person name="Mcshane H."/>
        </authorList>
    </citation>
    <scope>NUCLEOTIDE SEQUENCE [LARGE SCALE GENOMIC DNA]</scope>
    <source>
        <strain evidence="4">852002-51209_SCH5440388</strain>
    </source>
</reference>
<feature type="compositionally biased region" description="Gly residues" evidence="1">
    <location>
        <begin position="86"/>
        <end position="98"/>
    </location>
</feature>